<name>A0A3A1P7P3_9SPHN</name>
<dbReference type="RefSeq" id="WP_119592158.1">
    <property type="nucleotide sequence ID" value="NZ_QXFM01000059.1"/>
</dbReference>
<gene>
    <name evidence="1" type="ORF">D2V17_05850</name>
</gene>
<evidence type="ECO:0000313" key="1">
    <source>
        <dbReference type="EMBL" id="RIV89592.1"/>
    </source>
</evidence>
<reference evidence="1 2" key="1">
    <citation type="submission" date="2018-08" db="EMBL/GenBank/DDBJ databases">
        <title>Erythrobacter zhengii sp.nov., a bacterium isolated from deep-sea sediment.</title>
        <authorList>
            <person name="Fang C."/>
            <person name="Wu Y.-H."/>
            <person name="Sun C."/>
            <person name="Wang H."/>
            <person name="Cheng H."/>
            <person name="Meng F.-X."/>
            <person name="Wang C.-S."/>
            <person name="Xu X.-W."/>
        </authorList>
    </citation>
    <scope>NUCLEOTIDE SEQUENCE [LARGE SCALE GENOMIC DNA]</scope>
    <source>
        <strain evidence="1 2">CCTCC AB 2015396</strain>
    </source>
</reference>
<dbReference type="InterPro" id="IPR021254">
    <property type="entry name" value="DUF2806"/>
</dbReference>
<protein>
    <submittedName>
        <fullName evidence="1">DUF2806 domain-containing protein</fullName>
    </submittedName>
</protein>
<dbReference type="Pfam" id="PF10987">
    <property type="entry name" value="DUF2806"/>
    <property type="match status" value="1"/>
</dbReference>
<accession>A0A3A1P7P3</accession>
<dbReference type="Proteomes" id="UP000265366">
    <property type="component" value="Unassembled WGS sequence"/>
</dbReference>
<dbReference type="OrthoDB" id="886161at2"/>
<evidence type="ECO:0000313" key="2">
    <source>
        <dbReference type="Proteomes" id="UP000265366"/>
    </source>
</evidence>
<organism evidence="1 2">
    <name type="scientific">Aurantiacibacter xanthus</name>
    <dbReference type="NCBI Taxonomy" id="1784712"/>
    <lineage>
        <taxon>Bacteria</taxon>
        <taxon>Pseudomonadati</taxon>
        <taxon>Pseudomonadota</taxon>
        <taxon>Alphaproteobacteria</taxon>
        <taxon>Sphingomonadales</taxon>
        <taxon>Erythrobacteraceae</taxon>
        <taxon>Aurantiacibacter</taxon>
    </lineage>
</organism>
<dbReference type="AlphaFoldDB" id="A0A3A1P7P3"/>
<comment type="caution">
    <text evidence="1">The sequence shown here is derived from an EMBL/GenBank/DDBJ whole genome shotgun (WGS) entry which is preliminary data.</text>
</comment>
<dbReference type="EMBL" id="QXFM01000059">
    <property type="protein sequence ID" value="RIV89592.1"/>
    <property type="molecule type" value="Genomic_DNA"/>
</dbReference>
<sequence length="336" mass="36899">MADKHDKLEVGIKAHLDTTEGAGSLSIETKYRFLAAIDRLLGGIFDLPATWIDVKSDNIKHEGELKRKLKEAAFAPVLSALEEGDHERARLLAFKAATDFREFEKTINLAAVAQKATLQLTDQSDDSDDSDTGSIKDEWLSRFQHYSSTASSEEMRALWARVLAGEARTPGSFSAASLRFIFDLDSGLAEVCERFAKRILQGAILLADVDNSGPSLTEAMALQAAGALTGVGSTLTRTWTPNERNEVLVVAKEFALQAKVVGPAPLQLESWFVTNVGSEIFSLLPQPDERELLLDAGRALTDQHKQRLEWVKVLRLGEVVVPGTRPVLAEEVVFRK</sequence>
<proteinExistence type="predicted"/>
<keyword evidence="2" id="KW-1185">Reference proteome</keyword>